<dbReference type="PANTHER" id="PTHR46033">
    <property type="entry name" value="PROTEIN MAIN-LIKE 2"/>
    <property type="match status" value="1"/>
</dbReference>
<keyword evidence="3" id="KW-1185">Reference proteome</keyword>
<reference evidence="2 3" key="1">
    <citation type="submission" date="2023-03" db="EMBL/GenBank/DDBJ databases">
        <title>WGS of Gossypium arboreum.</title>
        <authorList>
            <person name="Yu D."/>
        </authorList>
    </citation>
    <scope>NUCLEOTIDE SEQUENCE [LARGE SCALE GENOMIC DNA]</scope>
    <source>
        <tissue evidence="2">Leaf</tissue>
    </source>
</reference>
<evidence type="ECO:0000313" key="2">
    <source>
        <dbReference type="EMBL" id="KAK5846857.1"/>
    </source>
</evidence>
<evidence type="ECO:0000313" key="3">
    <source>
        <dbReference type="Proteomes" id="UP001358586"/>
    </source>
</evidence>
<dbReference type="InterPro" id="IPR019557">
    <property type="entry name" value="AminoTfrase-like_pln_mobile"/>
</dbReference>
<dbReference type="EMBL" id="JARKNE010000001">
    <property type="protein sequence ID" value="KAK5846857.1"/>
    <property type="molecule type" value="Genomic_DNA"/>
</dbReference>
<comment type="caution">
    <text evidence="2">The sequence shown here is derived from an EMBL/GenBank/DDBJ whole genome shotgun (WGS) entry which is preliminary data.</text>
</comment>
<organism evidence="2 3">
    <name type="scientific">Gossypium arboreum</name>
    <name type="common">Tree cotton</name>
    <name type="synonym">Gossypium nanking</name>
    <dbReference type="NCBI Taxonomy" id="29729"/>
    <lineage>
        <taxon>Eukaryota</taxon>
        <taxon>Viridiplantae</taxon>
        <taxon>Streptophyta</taxon>
        <taxon>Embryophyta</taxon>
        <taxon>Tracheophyta</taxon>
        <taxon>Spermatophyta</taxon>
        <taxon>Magnoliopsida</taxon>
        <taxon>eudicotyledons</taxon>
        <taxon>Gunneridae</taxon>
        <taxon>Pentapetalae</taxon>
        <taxon>rosids</taxon>
        <taxon>malvids</taxon>
        <taxon>Malvales</taxon>
        <taxon>Malvaceae</taxon>
        <taxon>Malvoideae</taxon>
        <taxon>Gossypium</taxon>
    </lineage>
</organism>
<gene>
    <name evidence="2" type="ORF">PVK06_003158</name>
</gene>
<proteinExistence type="predicted"/>
<protein>
    <recommendedName>
        <fullName evidence="1">Aminotransferase-like plant mobile domain-containing protein</fullName>
    </recommendedName>
</protein>
<accession>A0ABR0R6N2</accession>
<evidence type="ECO:0000259" key="1">
    <source>
        <dbReference type="Pfam" id="PF10536"/>
    </source>
</evidence>
<dbReference type="PANTHER" id="PTHR46033:SF8">
    <property type="entry name" value="PROTEIN MAINTENANCE OF MERISTEMS-LIKE"/>
    <property type="match status" value="1"/>
</dbReference>
<dbReference type="Proteomes" id="UP001358586">
    <property type="component" value="Chromosome 1"/>
</dbReference>
<sequence length="126" mass="15115">MLAMLYKELCRATKSDKMSIDGCLLLLQAWTWWRLLFLRPRVDDLYTFPLVTSYMRLPEQLEDIRLLLAQHTETDFEWMPHADLDIIKCIQPEFLAIQSMWDVKVPIIVYTMVEMYQLDRVMRQLG</sequence>
<name>A0ABR0R6N2_GOSAR</name>
<dbReference type="InterPro" id="IPR044824">
    <property type="entry name" value="MAIN-like"/>
</dbReference>
<feature type="domain" description="Aminotransferase-like plant mobile" evidence="1">
    <location>
        <begin position="1"/>
        <end position="126"/>
    </location>
</feature>
<dbReference type="Pfam" id="PF10536">
    <property type="entry name" value="PMD"/>
    <property type="match status" value="1"/>
</dbReference>